<dbReference type="Pfam" id="PF00023">
    <property type="entry name" value="Ank"/>
    <property type="match status" value="1"/>
</dbReference>
<dbReference type="AlphaFoldDB" id="A0A9P8VES2"/>
<keyword evidence="2 3" id="KW-0040">ANK repeat</keyword>
<sequence>MAEPVIYHTGKACRSRVSSDLLREDQQHPSQPHMAVCRYTNAEELRVVIAENKDNINRGVGNWGSPLRIAVRCDFVEAVEVLLEAGADDSVDRNFQRFDSVWILAAKLGRREILRRVWSRIAEPPDPLQAELDRENIQFDEDSKAACLREAAGHGQAATVRDMLDWKQDWHIRSLSEAVVAAAYEWQDEVVALLLGLVTFPTERLNVFLRAACSLKPVRAARPRIEDYLGFDGVRQEQQVAGIIRAGAEVDVPRARGRCDLVRSTASVAFLIGALKGLLDNGANPNQADSVHGLTALHGLAWPVGPGEMQPYAYRHNYSAARLLLEHGADVFRPDDRGNTPLHYAAAGADMHLLSMYASAAGLGVTEMVAGRRNHVGETVLHWAAVGGKADILEYLLSRPSQDDTEKDDRDLGISSNLNVPNDYGWTPLMCAAIGDGHYTRSATDAVRAVEVLLDHGADANITTADGLNVLHALSTHLDTDPDSALGRVTERLLRSMSRSEADKKMQERAKPHADISKRWQVPYPFHGDGCSKRGCWSPQKDHWTRHLDEDDGDEAAGTPLHWAARYGGLGVARAVLAAGADYLAKDQGGDMCIQLAYKARGELPDEAVHGFMRLVREQQQQAMERGRGITEETPGEA</sequence>
<dbReference type="InterPro" id="IPR002110">
    <property type="entry name" value="Ankyrin_rpt"/>
</dbReference>
<dbReference type="Pfam" id="PF13637">
    <property type="entry name" value="Ank_4"/>
    <property type="match status" value="1"/>
</dbReference>
<feature type="repeat" description="ANK" evidence="3">
    <location>
        <begin position="376"/>
        <end position="408"/>
    </location>
</feature>
<keyword evidence="1" id="KW-0677">Repeat</keyword>
<dbReference type="SMART" id="SM00248">
    <property type="entry name" value="ANK"/>
    <property type="match status" value="6"/>
</dbReference>
<dbReference type="PROSITE" id="PS50297">
    <property type="entry name" value="ANK_REP_REGION"/>
    <property type="match status" value="1"/>
</dbReference>
<feature type="repeat" description="ANK" evidence="3">
    <location>
        <begin position="62"/>
        <end position="94"/>
    </location>
</feature>
<dbReference type="EMBL" id="JAGSXJ010000007">
    <property type="protein sequence ID" value="KAH6689547.1"/>
    <property type="molecule type" value="Genomic_DNA"/>
</dbReference>
<gene>
    <name evidence="4" type="ORF">F5X68DRAFT_253956</name>
</gene>
<reference evidence="4" key="1">
    <citation type="journal article" date="2021" name="Nat. Commun.">
        <title>Genetic determinants of endophytism in the Arabidopsis root mycobiome.</title>
        <authorList>
            <person name="Mesny F."/>
            <person name="Miyauchi S."/>
            <person name="Thiergart T."/>
            <person name="Pickel B."/>
            <person name="Atanasova L."/>
            <person name="Karlsson M."/>
            <person name="Huettel B."/>
            <person name="Barry K.W."/>
            <person name="Haridas S."/>
            <person name="Chen C."/>
            <person name="Bauer D."/>
            <person name="Andreopoulos W."/>
            <person name="Pangilinan J."/>
            <person name="LaButti K."/>
            <person name="Riley R."/>
            <person name="Lipzen A."/>
            <person name="Clum A."/>
            <person name="Drula E."/>
            <person name="Henrissat B."/>
            <person name="Kohler A."/>
            <person name="Grigoriev I.V."/>
            <person name="Martin F.M."/>
            <person name="Hacquard S."/>
        </authorList>
    </citation>
    <scope>NUCLEOTIDE SEQUENCE</scope>
    <source>
        <strain evidence="4">MPI-SDFR-AT-0117</strain>
    </source>
</reference>
<evidence type="ECO:0000313" key="4">
    <source>
        <dbReference type="EMBL" id="KAH6689547.1"/>
    </source>
</evidence>
<protein>
    <submittedName>
        <fullName evidence="4">Ankyrin repeat-containing domain protein</fullName>
    </submittedName>
</protein>
<evidence type="ECO:0000256" key="1">
    <source>
        <dbReference type="ARBA" id="ARBA00022737"/>
    </source>
</evidence>
<comment type="caution">
    <text evidence="4">The sequence shown here is derived from an EMBL/GenBank/DDBJ whole genome shotgun (WGS) entry which is preliminary data.</text>
</comment>
<dbReference type="Pfam" id="PF12796">
    <property type="entry name" value="Ank_2"/>
    <property type="match status" value="1"/>
</dbReference>
<keyword evidence="5" id="KW-1185">Reference proteome</keyword>
<evidence type="ECO:0000256" key="2">
    <source>
        <dbReference type="ARBA" id="ARBA00023043"/>
    </source>
</evidence>
<dbReference type="InterPro" id="IPR036770">
    <property type="entry name" value="Ankyrin_rpt-contain_sf"/>
</dbReference>
<feature type="non-terminal residue" evidence="4">
    <location>
        <position position="1"/>
    </location>
</feature>
<dbReference type="PANTHER" id="PTHR24178">
    <property type="entry name" value="MOLTING PROTEIN MLT-4"/>
    <property type="match status" value="1"/>
</dbReference>
<feature type="repeat" description="ANK" evidence="3">
    <location>
        <begin position="556"/>
        <end position="588"/>
    </location>
</feature>
<evidence type="ECO:0000256" key="3">
    <source>
        <dbReference type="PROSITE-ProRule" id="PRU00023"/>
    </source>
</evidence>
<proteinExistence type="predicted"/>
<dbReference type="SUPFAM" id="SSF48403">
    <property type="entry name" value="Ankyrin repeat"/>
    <property type="match status" value="2"/>
</dbReference>
<organism evidence="4 5">
    <name type="scientific">Plectosphaerella plurivora</name>
    <dbReference type="NCBI Taxonomy" id="936078"/>
    <lineage>
        <taxon>Eukaryota</taxon>
        <taxon>Fungi</taxon>
        <taxon>Dikarya</taxon>
        <taxon>Ascomycota</taxon>
        <taxon>Pezizomycotina</taxon>
        <taxon>Sordariomycetes</taxon>
        <taxon>Hypocreomycetidae</taxon>
        <taxon>Glomerellales</taxon>
        <taxon>Plectosphaerellaceae</taxon>
        <taxon>Plectosphaerella</taxon>
    </lineage>
</organism>
<evidence type="ECO:0000313" key="5">
    <source>
        <dbReference type="Proteomes" id="UP000770015"/>
    </source>
</evidence>
<name>A0A9P8VES2_9PEZI</name>
<dbReference type="OrthoDB" id="341259at2759"/>
<dbReference type="PRINTS" id="PR01415">
    <property type="entry name" value="ANKYRIN"/>
</dbReference>
<dbReference type="PROSITE" id="PS50088">
    <property type="entry name" value="ANK_REPEAT"/>
    <property type="match status" value="3"/>
</dbReference>
<dbReference type="Proteomes" id="UP000770015">
    <property type="component" value="Unassembled WGS sequence"/>
</dbReference>
<dbReference type="Gene3D" id="1.25.40.20">
    <property type="entry name" value="Ankyrin repeat-containing domain"/>
    <property type="match status" value="4"/>
</dbReference>
<accession>A0A9P8VES2</accession>